<reference evidence="15" key="1">
    <citation type="submission" date="2025-08" db="UniProtKB">
        <authorList>
            <consortium name="Ensembl"/>
        </authorList>
    </citation>
    <scope>IDENTIFICATION</scope>
</reference>
<dbReference type="Proteomes" id="UP000472262">
    <property type="component" value="Unassembled WGS sequence"/>
</dbReference>
<feature type="transmembrane region" description="Helical" evidence="12">
    <location>
        <begin position="318"/>
        <end position="336"/>
    </location>
</feature>
<dbReference type="InterPro" id="IPR050549">
    <property type="entry name" value="MFS_Trehalose_Transporter"/>
</dbReference>
<feature type="transmembrane region" description="Helical" evidence="12">
    <location>
        <begin position="198"/>
        <end position="219"/>
    </location>
</feature>
<dbReference type="InterPro" id="IPR005829">
    <property type="entry name" value="Sugar_transporter_CS"/>
</dbReference>
<keyword evidence="2" id="KW-0813">Transport</keyword>
<gene>
    <name evidence="15" type="primary">slc2a6</name>
</gene>
<reference evidence="15" key="2">
    <citation type="submission" date="2025-09" db="UniProtKB">
        <authorList>
            <consortium name="Ensembl"/>
        </authorList>
    </citation>
    <scope>IDENTIFICATION</scope>
</reference>
<evidence type="ECO:0000256" key="10">
    <source>
        <dbReference type="ARBA" id="ARBA00067385"/>
    </source>
</evidence>
<dbReference type="GO" id="GO:0022857">
    <property type="term" value="F:transmembrane transporter activity"/>
    <property type="evidence" value="ECO:0007669"/>
    <property type="project" value="InterPro"/>
</dbReference>
<proteinExistence type="predicted"/>
<dbReference type="GO" id="GO:0005765">
    <property type="term" value="C:lysosomal membrane"/>
    <property type="evidence" value="ECO:0007669"/>
    <property type="project" value="UniProtKB-SubCell"/>
</dbReference>
<dbReference type="GO" id="GO:0006110">
    <property type="term" value="P:regulation of glycolytic process"/>
    <property type="evidence" value="ECO:0007669"/>
    <property type="project" value="UniProtKB-ARBA"/>
</dbReference>
<dbReference type="Pfam" id="PF00083">
    <property type="entry name" value="Sugar_tr"/>
    <property type="match status" value="1"/>
</dbReference>
<feature type="transmembrane region" description="Helical" evidence="12">
    <location>
        <begin position="396"/>
        <end position="420"/>
    </location>
</feature>
<dbReference type="PROSITE" id="PS50850">
    <property type="entry name" value="MFS"/>
    <property type="match status" value="1"/>
</dbReference>
<organism evidence="15 16">
    <name type="scientific">Sinocyclocheilus grahami</name>
    <name type="common">Dianchi golden-line fish</name>
    <name type="synonym">Barbus grahami</name>
    <dbReference type="NCBI Taxonomy" id="75366"/>
    <lineage>
        <taxon>Eukaryota</taxon>
        <taxon>Metazoa</taxon>
        <taxon>Chordata</taxon>
        <taxon>Craniata</taxon>
        <taxon>Vertebrata</taxon>
        <taxon>Euteleostomi</taxon>
        <taxon>Actinopterygii</taxon>
        <taxon>Neopterygii</taxon>
        <taxon>Teleostei</taxon>
        <taxon>Ostariophysi</taxon>
        <taxon>Cypriniformes</taxon>
        <taxon>Cyprinidae</taxon>
        <taxon>Cyprininae</taxon>
        <taxon>Sinocyclocheilus</taxon>
    </lineage>
</organism>
<dbReference type="InParanoid" id="A0A672NZE2"/>
<comment type="subcellular location">
    <subcellularLocation>
        <location evidence="1">Lysosome membrane</location>
        <topology evidence="1">Multi-pass membrane protein</topology>
    </subcellularLocation>
</comment>
<dbReference type="SUPFAM" id="SSF103473">
    <property type="entry name" value="MFS general substrate transporter"/>
    <property type="match status" value="1"/>
</dbReference>
<feature type="transmembrane region" description="Helical" evidence="12">
    <location>
        <begin position="432"/>
        <end position="453"/>
    </location>
</feature>
<evidence type="ECO:0000256" key="3">
    <source>
        <dbReference type="ARBA" id="ARBA00022597"/>
    </source>
</evidence>
<feature type="domain" description="Major facilitator superfamily (MFS) profile" evidence="14">
    <location>
        <begin position="46"/>
        <end position="487"/>
    </location>
</feature>
<dbReference type="Gene3D" id="1.20.1250.20">
    <property type="entry name" value="MFS general substrate transporter like domains"/>
    <property type="match status" value="1"/>
</dbReference>
<evidence type="ECO:0000256" key="4">
    <source>
        <dbReference type="ARBA" id="ARBA00022692"/>
    </source>
</evidence>
<feature type="transmembrane region" description="Helical" evidence="12">
    <location>
        <begin position="279"/>
        <end position="298"/>
    </location>
</feature>
<dbReference type="InterPro" id="IPR005828">
    <property type="entry name" value="MFS_sugar_transport-like"/>
</dbReference>
<dbReference type="FunCoup" id="A0A672NZE2">
    <property type="interactions" value="21"/>
</dbReference>
<dbReference type="FunFam" id="1.20.1250.20:FF:000221">
    <property type="entry name" value="solute carrier family 2, facilitated glucose transporter member 6"/>
    <property type="match status" value="1"/>
</dbReference>
<evidence type="ECO:0000259" key="14">
    <source>
        <dbReference type="PROSITE" id="PS50850"/>
    </source>
</evidence>
<feature type="transmembrane region" description="Helical" evidence="12">
    <location>
        <begin position="459"/>
        <end position="480"/>
    </location>
</feature>
<keyword evidence="4 12" id="KW-0812">Transmembrane</keyword>
<evidence type="ECO:0000256" key="6">
    <source>
        <dbReference type="ARBA" id="ARBA00023136"/>
    </source>
</evidence>
<evidence type="ECO:0000256" key="5">
    <source>
        <dbReference type="ARBA" id="ARBA00022989"/>
    </source>
</evidence>
<evidence type="ECO:0000256" key="1">
    <source>
        <dbReference type="ARBA" id="ARBA00004155"/>
    </source>
</evidence>
<evidence type="ECO:0000256" key="2">
    <source>
        <dbReference type="ARBA" id="ARBA00022448"/>
    </source>
</evidence>
<feature type="signal peptide" evidence="13">
    <location>
        <begin position="1"/>
        <end position="25"/>
    </location>
</feature>
<keyword evidence="5 12" id="KW-1133">Transmembrane helix</keyword>
<feature type="transmembrane region" description="Helical" evidence="12">
    <location>
        <begin position="343"/>
        <end position="362"/>
    </location>
</feature>
<feature type="transmembrane region" description="Helical" evidence="12">
    <location>
        <begin position="173"/>
        <end position="192"/>
    </location>
</feature>
<evidence type="ECO:0000313" key="16">
    <source>
        <dbReference type="Proteomes" id="UP000472262"/>
    </source>
</evidence>
<name>A0A672NZE2_SINGR</name>
<feature type="transmembrane region" description="Helical" evidence="12">
    <location>
        <begin position="43"/>
        <end position="63"/>
    </location>
</feature>
<keyword evidence="13" id="KW-0732">Signal</keyword>
<dbReference type="AlphaFoldDB" id="A0A672NZE2"/>
<feature type="transmembrane region" description="Helical" evidence="12">
    <location>
        <begin position="140"/>
        <end position="161"/>
    </location>
</feature>
<dbReference type="InterPro" id="IPR003663">
    <property type="entry name" value="Sugar/inositol_transpt"/>
</dbReference>
<dbReference type="InterPro" id="IPR036259">
    <property type="entry name" value="MFS_trans_sf"/>
</dbReference>
<feature type="chain" id="PRO_5025426608" description="Solute carrier family 2, facilitated glucose transporter member 6" evidence="13">
    <location>
        <begin position="26"/>
        <end position="509"/>
    </location>
</feature>
<keyword evidence="8" id="KW-0458">Lysosome</keyword>
<evidence type="ECO:0000256" key="12">
    <source>
        <dbReference type="SAM" id="Phobius"/>
    </source>
</evidence>
<protein>
    <recommendedName>
        <fullName evidence="10">Solute carrier family 2, facilitated glucose transporter member 6</fullName>
    </recommendedName>
    <alternativeName>
        <fullName evidence="11">Glucose transporter type 6</fullName>
    </alternativeName>
</protein>
<evidence type="ECO:0000256" key="8">
    <source>
        <dbReference type="ARBA" id="ARBA00023228"/>
    </source>
</evidence>
<accession>A0A672NZE2</accession>
<evidence type="ECO:0000256" key="11">
    <source>
        <dbReference type="ARBA" id="ARBA00077394"/>
    </source>
</evidence>
<keyword evidence="6 12" id="KW-0472">Membrane</keyword>
<dbReference type="InterPro" id="IPR020846">
    <property type="entry name" value="MFS_dom"/>
</dbReference>
<dbReference type="PRINTS" id="PR00171">
    <property type="entry name" value="SUGRTRNSPORT"/>
</dbReference>
<dbReference type="PROSITE" id="PS00217">
    <property type="entry name" value="SUGAR_TRANSPORT_2"/>
    <property type="match status" value="1"/>
</dbReference>
<sequence>VHGACAGAVLLACFFFTQVPPPASGLARSSCRSAIGQLIHGRLFLAVFSAVLGNFTFGFALVFPSPVIPQLQKGDDPRLQMDIHQISWFGSIFTLGAALGGISAMVLNDRVGRKISIMLSGVPSAVGLLVMGAAQNFWMLLWGRFLTGIAGGITAGSIPVYVSEISHPAVRGALGSCPQITAVFGSLALYALGLVLPWRWLAVAGEIPIVIMMILLCFMPTSPRYYVMKGNRAKAVKSLEWLRGPNSDYLTEFNKIERSINSQGTQWSDLKTPLYYKPILISVFMRFLQQMTGITPILVYLEPIFHMTAISLEPKYDAALVGVVRLMSVVIAASLMDKAGRKALLFTSGFLMYIAMLSMTMYTHKTSCSHGNLTVTEGLKSTYGGSTGPAFDPVTLIPLISSMVIIFGYALGWGPITWLLMSEILPLGARGVASGLCVGVSWITAFILTQLFMHVVEAYGLFAPFLFFCVVSVVNIIFTAKCVPETKGRTLEEIENYFRTGRTFTILDS</sequence>
<dbReference type="Ensembl" id="ENSSGRT00000057591.1">
    <property type="protein sequence ID" value="ENSSGRP00000053901.1"/>
    <property type="gene ID" value="ENSSGRG00000028400.1"/>
</dbReference>
<evidence type="ECO:0000256" key="9">
    <source>
        <dbReference type="ARBA" id="ARBA00053035"/>
    </source>
</evidence>
<dbReference type="PANTHER" id="PTHR48021:SF59">
    <property type="entry name" value="SOLUTE CARRIER FAMILY 2, FACILITATED GLUCOSE TRANSPORTER MEMBER 6"/>
    <property type="match status" value="1"/>
</dbReference>
<evidence type="ECO:0000256" key="7">
    <source>
        <dbReference type="ARBA" id="ARBA00023180"/>
    </source>
</evidence>
<keyword evidence="3" id="KW-0762">Sugar transport</keyword>
<dbReference type="OMA" id="MWVSECS"/>
<keyword evidence="7" id="KW-0325">Glycoprotein</keyword>
<comment type="function">
    <text evidence="9">Probable sugar transporter that acts as a regulator of glycolysis in macrophages. Does not transport glucose.</text>
</comment>
<dbReference type="PANTHER" id="PTHR48021">
    <property type="match status" value="1"/>
</dbReference>
<keyword evidence="16" id="KW-1185">Reference proteome</keyword>
<evidence type="ECO:0000313" key="15">
    <source>
        <dbReference type="Ensembl" id="ENSSGRP00000053901.1"/>
    </source>
</evidence>
<feature type="transmembrane region" description="Helical" evidence="12">
    <location>
        <begin position="115"/>
        <end position="134"/>
    </location>
</feature>
<evidence type="ECO:0000256" key="13">
    <source>
        <dbReference type="SAM" id="SignalP"/>
    </source>
</evidence>